<evidence type="ECO:0000313" key="3">
    <source>
        <dbReference type="EMBL" id="EAT34126.1"/>
    </source>
</evidence>
<feature type="domain" description="Kazal-like" evidence="2">
    <location>
        <begin position="93"/>
        <end position="146"/>
    </location>
</feature>
<organism evidence="3 4">
    <name type="scientific">Aedes aegypti</name>
    <name type="common">Yellowfever mosquito</name>
    <name type="synonym">Culex aegypti</name>
    <dbReference type="NCBI Taxonomy" id="7159"/>
    <lineage>
        <taxon>Eukaryota</taxon>
        <taxon>Metazoa</taxon>
        <taxon>Ecdysozoa</taxon>
        <taxon>Arthropoda</taxon>
        <taxon>Hexapoda</taxon>
        <taxon>Insecta</taxon>
        <taxon>Pterygota</taxon>
        <taxon>Neoptera</taxon>
        <taxon>Endopterygota</taxon>
        <taxon>Diptera</taxon>
        <taxon>Nematocera</taxon>
        <taxon>Culicoidea</taxon>
        <taxon>Culicidae</taxon>
        <taxon>Culicinae</taxon>
        <taxon>Aedini</taxon>
        <taxon>Aedes</taxon>
        <taxon>Stegomyia</taxon>
    </lineage>
</organism>
<proteinExistence type="predicted"/>
<reference evidence="3" key="2">
    <citation type="journal article" date="2007" name="Science">
        <title>Genome sequence of Aedes aegypti, a major arbovirus vector.</title>
        <authorList>
            <person name="Nene V."/>
            <person name="Wortman J.R."/>
            <person name="Lawson D."/>
            <person name="Haas B."/>
            <person name="Kodira C."/>
            <person name="Tu Z.J."/>
            <person name="Loftus B."/>
            <person name="Xi Z."/>
            <person name="Megy K."/>
            <person name="Grabherr M."/>
            <person name="Ren Q."/>
            <person name="Zdobnov E.M."/>
            <person name="Lobo N.F."/>
            <person name="Campbell K.S."/>
            <person name="Brown S.E."/>
            <person name="Bonaldo M.F."/>
            <person name="Zhu J."/>
            <person name="Sinkins S.P."/>
            <person name="Hogenkamp D.G."/>
            <person name="Amedeo P."/>
            <person name="Arensburger P."/>
            <person name="Atkinson P.W."/>
            <person name="Bidwell S."/>
            <person name="Biedler J."/>
            <person name="Birney E."/>
            <person name="Bruggner R.V."/>
            <person name="Costas J."/>
            <person name="Coy M.R."/>
            <person name="Crabtree J."/>
            <person name="Crawford M."/>
            <person name="Debruyn B."/>
            <person name="Decaprio D."/>
            <person name="Eiglmeier K."/>
            <person name="Eisenstadt E."/>
            <person name="El-Dorry H."/>
            <person name="Gelbart W.M."/>
            <person name="Gomes S.L."/>
            <person name="Hammond M."/>
            <person name="Hannick L.I."/>
            <person name="Hogan J.R."/>
            <person name="Holmes M.H."/>
            <person name="Jaffe D."/>
            <person name="Johnston J.S."/>
            <person name="Kennedy R.C."/>
            <person name="Koo H."/>
            <person name="Kravitz S."/>
            <person name="Kriventseva E.V."/>
            <person name="Kulp D."/>
            <person name="Labutti K."/>
            <person name="Lee E."/>
            <person name="Li S."/>
            <person name="Lovin D.D."/>
            <person name="Mao C."/>
            <person name="Mauceli E."/>
            <person name="Menck C.F."/>
            <person name="Miller J.R."/>
            <person name="Montgomery P."/>
            <person name="Mori A."/>
            <person name="Nascimento A.L."/>
            <person name="Naveira H.F."/>
            <person name="Nusbaum C."/>
            <person name="O'leary S."/>
            <person name="Orvis J."/>
            <person name="Pertea M."/>
            <person name="Quesneville H."/>
            <person name="Reidenbach K.R."/>
            <person name="Rogers Y.H."/>
            <person name="Roth C.W."/>
            <person name="Schneider J.R."/>
            <person name="Schatz M."/>
            <person name="Shumway M."/>
            <person name="Stanke M."/>
            <person name="Stinson E.O."/>
            <person name="Tubio J.M."/>
            <person name="Vanzee J.P."/>
            <person name="Verjovski-Almeida S."/>
            <person name="Werner D."/>
            <person name="White O."/>
            <person name="Wyder S."/>
            <person name="Zeng Q."/>
            <person name="Zhao Q."/>
            <person name="Zhao Y."/>
            <person name="Hill C.A."/>
            <person name="Raikhel A.S."/>
            <person name="Soares M.B."/>
            <person name="Knudson D.L."/>
            <person name="Lee N.H."/>
            <person name="Galagan J."/>
            <person name="Salzberg S.L."/>
            <person name="Paulsen I.T."/>
            <person name="Dimopoulos G."/>
            <person name="Collins F.H."/>
            <person name="Birren B."/>
            <person name="Fraser-Liggett C.M."/>
            <person name="Severson D.W."/>
        </authorList>
    </citation>
    <scope>NUCLEOTIDE SEQUENCE [LARGE SCALE GENOMIC DNA]</scope>
    <source>
        <strain evidence="3">Liverpool</strain>
    </source>
</reference>
<reference evidence="3" key="3">
    <citation type="submission" date="2012-09" db="EMBL/GenBank/DDBJ databases">
        <authorList>
            <consortium name="VectorBase"/>
        </authorList>
    </citation>
    <scope>NUCLEOTIDE SEQUENCE</scope>
    <source>
        <strain evidence="3">Liverpool</strain>
    </source>
</reference>
<dbReference type="GO" id="GO:0004867">
    <property type="term" value="F:serine-type endopeptidase inhibitor activity"/>
    <property type="evidence" value="ECO:0007669"/>
    <property type="project" value="InterPro"/>
</dbReference>
<gene>
    <name evidence="3" type="ORF">AaeL_AAEL013605</name>
</gene>
<name>A0A1S4FZK2_AEDAE</name>
<sequence length="146" mass="16812">MRQIDFAAVLVLALVLSISVSEARRIKRQQSNRNPFTTYFPPSQKFVRNRPSQISSTIQPVRTTFLTSDFFNDLTTTVRVTRPPLEPKKPSRSREFYICMTNCLTLSHYNPVCGTDHTTYHNVYKLECSNRCGARPRVQVRKPGIC</sequence>
<dbReference type="PANTHER" id="PTHR21179:SF1">
    <property type="entry name" value="KAZ1-TYPE SERINE PROTEASE INHIBITOR-LIKE PROTEIN TYPE EPSILON-RELATED"/>
    <property type="match status" value="1"/>
</dbReference>
<dbReference type="Gene3D" id="3.30.60.30">
    <property type="match status" value="1"/>
</dbReference>
<dbReference type="InterPro" id="IPR036058">
    <property type="entry name" value="Kazal_dom_sf"/>
</dbReference>
<dbReference type="InterPro" id="IPR039932">
    <property type="entry name" value="Spink4-like"/>
</dbReference>
<dbReference type="SUPFAM" id="SSF100895">
    <property type="entry name" value="Kazal-type serine protease inhibitors"/>
    <property type="match status" value="1"/>
</dbReference>
<dbReference type="EMBL" id="CH478068">
    <property type="protein sequence ID" value="EAT34126.1"/>
    <property type="molecule type" value="Genomic_DNA"/>
</dbReference>
<accession>A0A1S4FZK2</accession>
<dbReference type="InterPro" id="IPR002350">
    <property type="entry name" value="Kazal_dom"/>
</dbReference>
<feature type="signal peptide" evidence="1">
    <location>
        <begin position="1"/>
        <end position="23"/>
    </location>
</feature>
<dbReference type="HOGENOM" id="CLU_1778973_0_0_1"/>
<evidence type="ECO:0000259" key="2">
    <source>
        <dbReference type="PROSITE" id="PS51465"/>
    </source>
</evidence>
<dbReference type="PROSITE" id="PS51465">
    <property type="entry name" value="KAZAL_2"/>
    <property type="match status" value="1"/>
</dbReference>
<evidence type="ECO:0000313" key="4">
    <source>
        <dbReference type="Proteomes" id="UP000682892"/>
    </source>
</evidence>
<dbReference type="PANTHER" id="PTHR21179">
    <property type="entry name" value="SERINE-TYPE ENDOPEPTIDASE INHIBITOR"/>
    <property type="match status" value="1"/>
</dbReference>
<dbReference type="OrthoDB" id="6513408at2759"/>
<protein>
    <submittedName>
        <fullName evidence="3">AAEL013605-PA</fullName>
    </submittedName>
</protein>
<feature type="chain" id="PRO_5036492854" evidence="1">
    <location>
        <begin position="24"/>
        <end position="146"/>
    </location>
</feature>
<evidence type="ECO:0000256" key="1">
    <source>
        <dbReference type="SAM" id="SignalP"/>
    </source>
</evidence>
<reference evidence="3" key="1">
    <citation type="submission" date="2005-10" db="EMBL/GenBank/DDBJ databases">
        <authorList>
            <person name="Loftus B.J."/>
            <person name="Nene V.M."/>
            <person name="Hannick L.I."/>
            <person name="Bidwell S."/>
            <person name="Haas B."/>
            <person name="Amedeo P."/>
            <person name="Orvis J."/>
            <person name="Wortman J.R."/>
            <person name="White O.R."/>
            <person name="Salzberg S."/>
            <person name="Shumway M."/>
            <person name="Koo H."/>
            <person name="Zhao Y."/>
            <person name="Holmes M."/>
            <person name="Miller J."/>
            <person name="Schatz M."/>
            <person name="Pop M."/>
            <person name="Pai G."/>
            <person name="Utterback T."/>
            <person name="Rogers Y.-H."/>
            <person name="Kravitz S."/>
            <person name="Fraser C.M."/>
        </authorList>
    </citation>
    <scope>NUCLEOTIDE SEQUENCE</scope>
    <source>
        <strain evidence="3">Liverpool</strain>
    </source>
</reference>
<dbReference type="KEGG" id="aag:5578287"/>
<dbReference type="AlphaFoldDB" id="A0A1S4FZK2"/>
<dbReference type="Proteomes" id="UP000682892">
    <property type="component" value="Unassembled WGS sequence"/>
</dbReference>
<keyword evidence="1" id="KW-0732">Signal</keyword>
<dbReference type="Pfam" id="PF00050">
    <property type="entry name" value="Kazal_1"/>
    <property type="match status" value="1"/>
</dbReference>